<comment type="caution">
    <text evidence="5">The sequence shown here is derived from an EMBL/GenBank/DDBJ whole genome shotgun (WGS) entry which is preliminary data.</text>
</comment>
<dbReference type="EMBL" id="QDFT01000035">
    <property type="protein sequence ID" value="PVE66858.1"/>
    <property type="molecule type" value="Genomic_DNA"/>
</dbReference>
<protein>
    <recommendedName>
        <fullName evidence="7">Cyanophycinase</fullName>
    </recommendedName>
</protein>
<dbReference type="Proteomes" id="UP000244649">
    <property type="component" value="Unassembled WGS sequence"/>
</dbReference>
<gene>
    <name evidence="5" type="ORF">DC432_12665</name>
</gene>
<name>A0A2T7W7M5_MICTE</name>
<evidence type="ECO:0000256" key="4">
    <source>
        <dbReference type="ARBA" id="ARBA00022825"/>
    </source>
</evidence>
<sequence length="297" mass="30394">MTRACRGRRCGDPGGAVGGAGCTAAGNLAARRAVGVVWRRVAVGFHRCARGEPGADDGRMSVYLLGGGRDTARCGDLLRPFVDEARAGAGDRAPVIAVLLVVEADDDTSAPRFAAMLEAAGAASDEIRVHTIVEGRTFDTSVLAADALFVGGGLTPAYLDAVAWIRDAVVDRVRDGMPYAGFSAGSAIAAAPALVGGYRVRGVEVVSPDAAEELDEVEVRPGLGLLDFAVDVHAAQWGTLSRLVAAVDTGIVAEGVAVDEHTALVISAQAAPAVRGDGQVWRVEAAASGTQVQVLRA</sequence>
<keyword evidence="4" id="KW-0720">Serine protease</keyword>
<dbReference type="InterPro" id="IPR029062">
    <property type="entry name" value="Class_I_gatase-like"/>
</dbReference>
<keyword evidence="2" id="KW-0645">Protease</keyword>
<dbReference type="GO" id="GO:0006508">
    <property type="term" value="P:proteolysis"/>
    <property type="evidence" value="ECO:0007669"/>
    <property type="project" value="UniProtKB-KW"/>
</dbReference>
<accession>A0A2T7W7M5</accession>
<dbReference type="SUPFAM" id="SSF52317">
    <property type="entry name" value="Class I glutamine amidotransferase-like"/>
    <property type="match status" value="1"/>
</dbReference>
<evidence type="ECO:0008006" key="7">
    <source>
        <dbReference type="Google" id="ProtNLM"/>
    </source>
</evidence>
<evidence type="ECO:0000256" key="2">
    <source>
        <dbReference type="ARBA" id="ARBA00022670"/>
    </source>
</evidence>
<dbReference type="InterPro" id="IPR005320">
    <property type="entry name" value="Peptidase_S51"/>
</dbReference>
<comment type="similarity">
    <text evidence="1">Belongs to the peptidase S51 family.</text>
</comment>
<evidence type="ECO:0000256" key="1">
    <source>
        <dbReference type="ARBA" id="ARBA00006534"/>
    </source>
</evidence>
<evidence type="ECO:0000313" key="5">
    <source>
        <dbReference type="EMBL" id="PVE66858.1"/>
    </source>
</evidence>
<dbReference type="GO" id="GO:0008236">
    <property type="term" value="F:serine-type peptidase activity"/>
    <property type="evidence" value="ECO:0007669"/>
    <property type="project" value="UniProtKB-KW"/>
</dbReference>
<dbReference type="CDD" id="cd03129">
    <property type="entry name" value="GAT1_Peptidase_E_like"/>
    <property type="match status" value="1"/>
</dbReference>
<organism evidence="5 6">
    <name type="scientific">Microbacterium testaceum</name>
    <name type="common">Aureobacterium testaceum</name>
    <name type="synonym">Brevibacterium testaceum</name>
    <dbReference type="NCBI Taxonomy" id="2033"/>
    <lineage>
        <taxon>Bacteria</taxon>
        <taxon>Bacillati</taxon>
        <taxon>Actinomycetota</taxon>
        <taxon>Actinomycetes</taxon>
        <taxon>Micrococcales</taxon>
        <taxon>Microbacteriaceae</taxon>
        <taxon>Microbacterium</taxon>
    </lineage>
</organism>
<evidence type="ECO:0000313" key="6">
    <source>
        <dbReference type="Proteomes" id="UP000244649"/>
    </source>
</evidence>
<dbReference type="Pfam" id="PF03575">
    <property type="entry name" value="Peptidase_S51"/>
    <property type="match status" value="1"/>
</dbReference>
<evidence type="ECO:0000256" key="3">
    <source>
        <dbReference type="ARBA" id="ARBA00022801"/>
    </source>
</evidence>
<dbReference type="AlphaFoldDB" id="A0A2T7W7M5"/>
<proteinExistence type="inferred from homology"/>
<keyword evidence="3" id="KW-0378">Hydrolase</keyword>
<reference evidence="5 6" key="1">
    <citation type="submission" date="2018-04" db="EMBL/GenBank/DDBJ databases">
        <authorList>
            <person name="Go L.Y."/>
            <person name="Mitchell J.A."/>
        </authorList>
    </citation>
    <scope>NUCLEOTIDE SEQUENCE [LARGE SCALE GENOMIC DNA]</scope>
    <source>
        <strain evidence="5 6">TPD7010</strain>
    </source>
</reference>
<dbReference type="Gene3D" id="3.40.50.880">
    <property type="match status" value="1"/>
</dbReference>